<name>A0ABY5ARU7_9CYAN</name>
<dbReference type="PANTHER" id="PTHR43793:SF2">
    <property type="entry name" value="BIFUNCTIONAL PROTEIN HLDE"/>
    <property type="match status" value="1"/>
</dbReference>
<keyword evidence="5" id="KW-1185">Reference proteome</keyword>
<evidence type="ECO:0000259" key="3">
    <source>
        <dbReference type="Pfam" id="PF01467"/>
    </source>
</evidence>
<evidence type="ECO:0000256" key="1">
    <source>
        <dbReference type="ARBA" id="ARBA00022679"/>
    </source>
</evidence>
<dbReference type="NCBIfam" id="TIGR00125">
    <property type="entry name" value="cyt_tran_rel"/>
    <property type="match status" value="1"/>
</dbReference>
<reference evidence="4" key="1">
    <citation type="submission" date="2022-06" db="EMBL/GenBank/DDBJ databases">
        <title>Genome sequence of Phormidium yuhuli AB48 isolated from an industrial photobioreactor environment.</title>
        <authorList>
            <person name="Qiu Y."/>
            <person name="Noonan A.J.C."/>
            <person name="Dofher K."/>
            <person name="Koch M."/>
            <person name="Kieft B."/>
            <person name="Lin X."/>
            <person name="Ziels R.M."/>
            <person name="Hallam S.J."/>
        </authorList>
    </citation>
    <scope>NUCLEOTIDE SEQUENCE</scope>
    <source>
        <strain evidence="4">AB48</strain>
    </source>
</reference>
<evidence type="ECO:0000313" key="5">
    <source>
        <dbReference type="Proteomes" id="UP001056708"/>
    </source>
</evidence>
<evidence type="ECO:0000313" key="4">
    <source>
        <dbReference type="EMBL" id="USR90873.1"/>
    </source>
</evidence>
<keyword evidence="1" id="KW-0808">Transferase</keyword>
<keyword evidence="2 4" id="KW-0548">Nucleotidyltransferase</keyword>
<evidence type="ECO:0000256" key="2">
    <source>
        <dbReference type="ARBA" id="ARBA00022695"/>
    </source>
</evidence>
<dbReference type="RefSeq" id="WP_252662897.1">
    <property type="nucleotide sequence ID" value="NZ_CP098611.1"/>
</dbReference>
<protein>
    <submittedName>
        <fullName evidence="4">Adenylyltransferase/cytidyltransferase family protein</fullName>
    </submittedName>
</protein>
<accession>A0ABY5ARU7</accession>
<sequence>MLTQGLYSLDELREQVQREGDRWRPLVFTNGCFDLLHCGHVRYLQAAKTLGNALVVGVNSDHSVAQIKPASAGEPPRPILPDRQRAEVLAALKPVDGVFIFPESTAIEAIKVLQPDIYVKGGDYRPDTLPEAPTVHAYGGEIHLIEIEVPQSTSHIIRRILGK</sequence>
<dbReference type="Gene3D" id="3.40.50.620">
    <property type="entry name" value="HUPs"/>
    <property type="match status" value="1"/>
</dbReference>
<proteinExistence type="predicted"/>
<dbReference type="SUPFAM" id="SSF52374">
    <property type="entry name" value="Nucleotidylyl transferase"/>
    <property type="match status" value="1"/>
</dbReference>
<dbReference type="InterPro" id="IPR014729">
    <property type="entry name" value="Rossmann-like_a/b/a_fold"/>
</dbReference>
<dbReference type="InterPro" id="IPR050385">
    <property type="entry name" value="Archaeal_FAD_synthase"/>
</dbReference>
<gene>
    <name evidence="4" type="ORF">NEA10_18950</name>
</gene>
<dbReference type="Pfam" id="PF01467">
    <property type="entry name" value="CTP_transf_like"/>
    <property type="match status" value="1"/>
</dbReference>
<feature type="domain" description="Cytidyltransferase-like" evidence="3">
    <location>
        <begin position="28"/>
        <end position="131"/>
    </location>
</feature>
<dbReference type="InterPro" id="IPR004821">
    <property type="entry name" value="Cyt_trans-like"/>
</dbReference>
<dbReference type="GO" id="GO:0016779">
    <property type="term" value="F:nucleotidyltransferase activity"/>
    <property type="evidence" value="ECO:0007669"/>
    <property type="project" value="UniProtKB-KW"/>
</dbReference>
<dbReference type="PANTHER" id="PTHR43793">
    <property type="entry name" value="FAD SYNTHASE"/>
    <property type="match status" value="1"/>
</dbReference>
<dbReference type="Proteomes" id="UP001056708">
    <property type="component" value="Chromosome"/>
</dbReference>
<dbReference type="EMBL" id="CP098611">
    <property type="protein sequence ID" value="USR90873.1"/>
    <property type="molecule type" value="Genomic_DNA"/>
</dbReference>
<organism evidence="4 5">
    <name type="scientific">Phormidium yuhuli AB48</name>
    <dbReference type="NCBI Taxonomy" id="2940671"/>
    <lineage>
        <taxon>Bacteria</taxon>
        <taxon>Bacillati</taxon>
        <taxon>Cyanobacteriota</taxon>
        <taxon>Cyanophyceae</taxon>
        <taxon>Oscillatoriophycideae</taxon>
        <taxon>Oscillatoriales</taxon>
        <taxon>Oscillatoriaceae</taxon>
        <taxon>Phormidium</taxon>
        <taxon>Phormidium yuhuli</taxon>
    </lineage>
</organism>